<evidence type="ECO:0000313" key="2">
    <source>
        <dbReference type="EMBL" id="TFU01422.1"/>
    </source>
</evidence>
<protein>
    <submittedName>
        <fullName evidence="2">Aldo/keto reductase</fullName>
    </submittedName>
</protein>
<evidence type="ECO:0000259" key="1">
    <source>
        <dbReference type="Pfam" id="PF00248"/>
    </source>
</evidence>
<dbReference type="Proteomes" id="UP000297737">
    <property type="component" value="Unassembled WGS sequence"/>
</dbReference>
<dbReference type="EMBL" id="SIHO01000003">
    <property type="protein sequence ID" value="TFU01422.1"/>
    <property type="molecule type" value="Genomic_DNA"/>
</dbReference>
<dbReference type="InterPro" id="IPR023210">
    <property type="entry name" value="NADP_OxRdtase_dom"/>
</dbReference>
<dbReference type="OrthoDB" id="9783572at2"/>
<dbReference type="CDD" id="cd19101">
    <property type="entry name" value="AKR_unchar"/>
    <property type="match status" value="1"/>
</dbReference>
<keyword evidence="3" id="KW-1185">Reference proteome</keyword>
<dbReference type="PANTHER" id="PTHR43147:SF2">
    <property type="entry name" value="NADP-DEPENDENT OXIDOREDUCTASE DOMAIN-CONTAINING PROTEIN"/>
    <property type="match status" value="1"/>
</dbReference>
<dbReference type="InterPro" id="IPR036812">
    <property type="entry name" value="NAD(P)_OxRdtase_dom_sf"/>
</dbReference>
<reference evidence="2 3" key="1">
    <citation type="submission" date="2019-02" db="EMBL/GenBank/DDBJ databases">
        <title>Polymorphobacter sp. isolated from the lake at the Tibet of China.</title>
        <authorList>
            <person name="Li A."/>
        </authorList>
    </citation>
    <scope>NUCLEOTIDE SEQUENCE [LARGE SCALE GENOMIC DNA]</scope>
    <source>
        <strain evidence="2 3">DJ1R-1</strain>
    </source>
</reference>
<comment type="caution">
    <text evidence="2">The sequence shown here is derived from an EMBL/GenBank/DDBJ whole genome shotgun (WGS) entry which is preliminary data.</text>
</comment>
<dbReference type="Pfam" id="PF00248">
    <property type="entry name" value="Aldo_ket_red"/>
    <property type="match status" value="1"/>
</dbReference>
<sequence>MSFDERAELAPGYSISRVIRGGWQLAGDHGEVARDAVNDDLAAFYDAGITTFDCADIYTGVEEMYGDFRAAMLQKRGADALAQLRIHTKYVPDLDALATLTATDVRRTIDRSLQRLRMERLDLVQFHWWDYDKPRWRETAQVLGALQAEGKIKLVGGTNFDTAHVQALAEAGVPFASLQVQYSLLDRRPAAGLVETCAALGTRLLCYGSLAGGFLSDAWLGQPEPVGALANRSSVKYKLIIDEFGGWALFQALLATLRAVADRHGSSIAAVASRWVLDRGNVAAVIVGARHAGHLPATLAIGTLRLTPADQAAIDAVLAHAQGPDGEVYALERDRTGRHGSIMKYHLGEGSATGGAA</sequence>
<dbReference type="SUPFAM" id="SSF51430">
    <property type="entry name" value="NAD(P)-linked oxidoreductase"/>
    <property type="match status" value="1"/>
</dbReference>
<dbReference type="RefSeq" id="WP_135246926.1">
    <property type="nucleotide sequence ID" value="NZ_SIHO01000003.1"/>
</dbReference>
<gene>
    <name evidence="2" type="ORF">EUV02_14165</name>
</gene>
<evidence type="ECO:0000313" key="3">
    <source>
        <dbReference type="Proteomes" id="UP000297737"/>
    </source>
</evidence>
<proteinExistence type="predicted"/>
<dbReference type="Gene3D" id="3.20.20.100">
    <property type="entry name" value="NADP-dependent oxidoreductase domain"/>
    <property type="match status" value="1"/>
</dbReference>
<name>A0A4Y9EKU6_9SPHN</name>
<dbReference type="PANTHER" id="PTHR43147">
    <property type="entry name" value="PROTEIN TAS"/>
    <property type="match status" value="1"/>
</dbReference>
<dbReference type="AlphaFoldDB" id="A0A4Y9EKU6"/>
<accession>A0A4Y9EKU6</accession>
<organism evidence="2 3">
    <name type="scientific">Glacieibacterium arshaanense</name>
    <dbReference type="NCBI Taxonomy" id="2511025"/>
    <lineage>
        <taxon>Bacteria</taxon>
        <taxon>Pseudomonadati</taxon>
        <taxon>Pseudomonadota</taxon>
        <taxon>Alphaproteobacteria</taxon>
        <taxon>Sphingomonadales</taxon>
        <taxon>Sphingosinicellaceae</taxon>
        <taxon>Glacieibacterium</taxon>
    </lineage>
</organism>
<feature type="domain" description="NADP-dependent oxidoreductase" evidence="1">
    <location>
        <begin position="18"/>
        <end position="318"/>
    </location>
</feature>